<dbReference type="EnsemblMetazoa" id="Aqu2.1.03780_001">
    <property type="protein sequence ID" value="Aqu2.1.03780_001"/>
    <property type="gene ID" value="Aqu2.1.03780"/>
</dbReference>
<dbReference type="AlphaFoldDB" id="A0A1X7SNU9"/>
<organism evidence="1">
    <name type="scientific">Amphimedon queenslandica</name>
    <name type="common">Sponge</name>
    <dbReference type="NCBI Taxonomy" id="400682"/>
    <lineage>
        <taxon>Eukaryota</taxon>
        <taxon>Metazoa</taxon>
        <taxon>Porifera</taxon>
        <taxon>Demospongiae</taxon>
        <taxon>Heteroscleromorpha</taxon>
        <taxon>Haplosclerida</taxon>
        <taxon>Niphatidae</taxon>
        <taxon>Amphimedon</taxon>
    </lineage>
</organism>
<protein>
    <submittedName>
        <fullName evidence="1">Uncharacterized protein</fullName>
    </submittedName>
</protein>
<accession>A0A1X7SNU9</accession>
<dbReference type="OrthoDB" id="6148559at2759"/>
<dbReference type="InParanoid" id="A0A1X7SNU9"/>
<proteinExistence type="predicted"/>
<reference evidence="1" key="1">
    <citation type="submission" date="2017-05" db="UniProtKB">
        <authorList>
            <consortium name="EnsemblMetazoa"/>
        </authorList>
    </citation>
    <scope>IDENTIFICATION</scope>
</reference>
<sequence>MATSYQIAAPESFDCSNSDEWPRWIRRFERFRTASGLDRKSEESQVNTLVYSMGDAADDILLSFGLSAEDLKKYKTVKEKFDEYFIKKKILSMREHASTRGSKKRENR</sequence>
<evidence type="ECO:0000313" key="1">
    <source>
        <dbReference type="EnsemblMetazoa" id="Aqu2.1.03780_001"/>
    </source>
</evidence>
<name>A0A1X7SNU9_AMPQE</name>